<dbReference type="Proteomes" id="UP000677228">
    <property type="component" value="Unassembled WGS sequence"/>
</dbReference>
<dbReference type="Proteomes" id="UP000682733">
    <property type="component" value="Unassembled WGS sequence"/>
</dbReference>
<dbReference type="EMBL" id="CAJNOK010012776">
    <property type="protein sequence ID" value="CAF1170845.1"/>
    <property type="molecule type" value="Genomic_DNA"/>
</dbReference>
<feature type="non-terminal residue" evidence="2">
    <location>
        <position position="1"/>
    </location>
</feature>
<dbReference type="EMBL" id="CAJOBA010034299">
    <property type="protein sequence ID" value="CAF3982156.1"/>
    <property type="molecule type" value="Genomic_DNA"/>
</dbReference>
<evidence type="ECO:0000313" key="3">
    <source>
        <dbReference type="Proteomes" id="UP000682733"/>
    </source>
</evidence>
<protein>
    <recommendedName>
        <fullName evidence="4">EGF-like domain-containing protein</fullName>
    </recommendedName>
</protein>
<gene>
    <name evidence="1" type="ORF">OVA965_LOCUS22562</name>
    <name evidence="2" type="ORF">TMI583_LOCUS23274</name>
</gene>
<evidence type="ECO:0008006" key="4">
    <source>
        <dbReference type="Google" id="ProtNLM"/>
    </source>
</evidence>
<name>A0A8S2N823_9BILA</name>
<reference evidence="2" key="1">
    <citation type="submission" date="2021-02" db="EMBL/GenBank/DDBJ databases">
        <authorList>
            <person name="Nowell W R."/>
        </authorList>
    </citation>
    <scope>NUCLEOTIDE SEQUENCE</scope>
</reference>
<organism evidence="2 3">
    <name type="scientific">Didymodactylos carnosus</name>
    <dbReference type="NCBI Taxonomy" id="1234261"/>
    <lineage>
        <taxon>Eukaryota</taxon>
        <taxon>Metazoa</taxon>
        <taxon>Spiralia</taxon>
        <taxon>Gnathifera</taxon>
        <taxon>Rotifera</taxon>
        <taxon>Eurotatoria</taxon>
        <taxon>Bdelloidea</taxon>
        <taxon>Philodinida</taxon>
        <taxon>Philodinidae</taxon>
        <taxon>Didymodactylos</taxon>
    </lineage>
</organism>
<dbReference type="AlphaFoldDB" id="A0A8S2N823"/>
<accession>A0A8S2N823</accession>
<proteinExistence type="predicted"/>
<evidence type="ECO:0000313" key="1">
    <source>
        <dbReference type="EMBL" id="CAF1170845.1"/>
    </source>
</evidence>
<evidence type="ECO:0000313" key="2">
    <source>
        <dbReference type="EMBL" id="CAF3982156.1"/>
    </source>
</evidence>
<comment type="caution">
    <text evidence="2">The sequence shown here is derived from an EMBL/GenBank/DDBJ whole genome shotgun (WGS) entry which is preliminary data.</text>
</comment>
<sequence>MTFSLSTTNSLYDDCIMDDYQYCRRPFDFIINSPMNSCWKNAQKFTYSQLHSMNISSEQLLKWRIYSAYDYAIYLQTFNASLTVNNSQFVCNCSDNFVGRYCEYQYSTQLTFHEQLIKQESEREFLILNSKNDTYDNYEIDDFPLYLSTPSIPQNISTIDNRLKWRAALVCYIDINCTRGTPCLDWRQICDGSSEVLFG</sequence>